<organism evidence="1 2">
    <name type="scientific">Stagnimonas aquatica</name>
    <dbReference type="NCBI Taxonomy" id="2689987"/>
    <lineage>
        <taxon>Bacteria</taxon>
        <taxon>Pseudomonadati</taxon>
        <taxon>Pseudomonadota</taxon>
        <taxon>Gammaproteobacteria</taxon>
        <taxon>Nevskiales</taxon>
        <taxon>Nevskiaceae</taxon>
        <taxon>Stagnimonas</taxon>
    </lineage>
</organism>
<dbReference type="RefSeq" id="WP_123209906.1">
    <property type="nucleotide sequence ID" value="NZ_RJVO01000001.1"/>
</dbReference>
<reference evidence="1 2" key="1">
    <citation type="submission" date="2018-10" db="EMBL/GenBank/DDBJ databases">
        <authorList>
            <person name="Chen W.-M."/>
        </authorList>
    </citation>
    <scope>NUCLEOTIDE SEQUENCE [LARGE SCALE GENOMIC DNA]</scope>
    <source>
        <strain evidence="1 2">THS-13</strain>
    </source>
</reference>
<dbReference type="Proteomes" id="UP000282106">
    <property type="component" value="Unassembled WGS sequence"/>
</dbReference>
<dbReference type="SUPFAM" id="SSF51556">
    <property type="entry name" value="Metallo-dependent hydrolases"/>
    <property type="match status" value="1"/>
</dbReference>
<accession>A0A3N0VJW4</accession>
<evidence type="ECO:0000313" key="1">
    <source>
        <dbReference type="EMBL" id="ROH93054.1"/>
    </source>
</evidence>
<dbReference type="Gene3D" id="3.20.20.140">
    <property type="entry name" value="Metal-dependent hydrolases"/>
    <property type="match status" value="1"/>
</dbReference>
<dbReference type="PROSITE" id="PS51257">
    <property type="entry name" value="PROKAR_LIPOPROTEIN"/>
    <property type="match status" value="1"/>
</dbReference>
<dbReference type="EMBL" id="RJVO01000001">
    <property type="protein sequence ID" value="ROH93054.1"/>
    <property type="molecule type" value="Genomic_DNA"/>
</dbReference>
<gene>
    <name evidence="1" type="ORF">ED208_00510</name>
</gene>
<name>A0A3N0VJW4_9GAMM</name>
<keyword evidence="2" id="KW-1185">Reference proteome</keyword>
<comment type="caution">
    <text evidence="1">The sequence shown here is derived from an EMBL/GenBank/DDBJ whole genome shotgun (WGS) entry which is preliminary data.</text>
</comment>
<protein>
    <submittedName>
        <fullName evidence="1">Peptidase M19</fullName>
    </submittedName>
</protein>
<dbReference type="InterPro" id="IPR032466">
    <property type="entry name" value="Metal_Hydrolase"/>
</dbReference>
<sequence length="731" mass="77965">MRRVAPLSQLTSLLFASALLGCGSSQPPASVDPGPSGPVVSRYDLANRCFVMKADGAYAVRSGASFLANGQDASAAERFYMKPAGLGRYLFYTADKNLMTGNRSAVSAAASPADGSDWTLDGDAGRYSATTLGQSLGVAADGKLVLGSAPATLSFEPAQGCTEYPEMPVGIDGPTFSGPAPGKPVLGFAEVHAHMSMGSDMSDGSGDRGPSAGGVMYGHAVDRFGAPEALKNCIAMHGPEGILSAENIILDTNPLQTHDTVGWPTFIDWPKHDSQLHQQMYYKWVERAYKAGLRTMTVHGTTIEALCNIAKLTFGDKTAACVDMDVGTRQVEYLYDIEKYIDAQEGGPGKGWFRIVKDPAEARRVVGDGKLAVIPGLEFANIFHCRVQFLPGIGEVSDCTKEDIDREIDEVWDLGVRQVFPYHDVDSALGGTGIFSSILNYVGFTNTLGFWKTYPCENGGEGPTYFYEAGAVLETATLTQFNDPVTQLLIATTGGVLPVYGPGRQCNARTVTDLGKYAIDKIMKKGFILDIDHAEIKSKQYMLDQGALTTPSYPMISGHGGHGGISNAQAEQIFRQGGIIYPALPNGKDFAAFVQKVKPIWQASGTKRPLSVGYGADANGLRNLAGSRGAGSEPVHFPFTLFQGPGWGPQYAAAGIKPISVQQLAIPGGKAWNMDEEGMSNYGLVADFVEEARIEGGEETTSALYNSAEAFLQLWEQTEKASADAQKLPTP</sequence>
<proteinExistence type="predicted"/>
<dbReference type="InParanoid" id="A0A3N0VJW4"/>
<dbReference type="AlphaFoldDB" id="A0A3N0VJW4"/>
<evidence type="ECO:0000313" key="2">
    <source>
        <dbReference type="Proteomes" id="UP000282106"/>
    </source>
</evidence>